<protein>
    <submittedName>
        <fullName evidence="2">Methionine synthase</fullName>
    </submittedName>
</protein>
<keyword evidence="3" id="KW-1185">Reference proteome</keyword>
<proteinExistence type="predicted"/>
<dbReference type="Gene3D" id="3.20.20.210">
    <property type="match status" value="1"/>
</dbReference>
<comment type="caution">
    <text evidence="2">The sequence shown here is derived from an EMBL/GenBank/DDBJ whole genome shotgun (WGS) entry which is preliminary data.</text>
</comment>
<dbReference type="EMBL" id="BAAARN010000005">
    <property type="protein sequence ID" value="GAA2739110.1"/>
    <property type="molecule type" value="Genomic_DNA"/>
</dbReference>
<feature type="domain" description="Cobalamin-independent methionine synthase MetE C-terminal/archaeal" evidence="1">
    <location>
        <begin position="15"/>
        <end position="330"/>
    </location>
</feature>
<dbReference type="Pfam" id="PF01717">
    <property type="entry name" value="Meth_synt_2"/>
    <property type="match status" value="1"/>
</dbReference>
<organism evidence="2 3">
    <name type="scientific">Pedococcus aerophilus</name>
    <dbReference type="NCBI Taxonomy" id="436356"/>
    <lineage>
        <taxon>Bacteria</taxon>
        <taxon>Bacillati</taxon>
        <taxon>Actinomycetota</taxon>
        <taxon>Actinomycetes</taxon>
        <taxon>Micrococcales</taxon>
        <taxon>Intrasporangiaceae</taxon>
        <taxon>Pedococcus</taxon>
    </lineage>
</organism>
<dbReference type="Proteomes" id="UP001501326">
    <property type="component" value="Unassembled WGS sequence"/>
</dbReference>
<accession>A0ABN3UWY8</accession>
<dbReference type="InterPro" id="IPR002629">
    <property type="entry name" value="Met_Synth_C/arc"/>
</dbReference>
<reference evidence="2 3" key="1">
    <citation type="journal article" date="2019" name="Int. J. Syst. Evol. Microbiol.">
        <title>The Global Catalogue of Microorganisms (GCM) 10K type strain sequencing project: providing services to taxonomists for standard genome sequencing and annotation.</title>
        <authorList>
            <consortium name="The Broad Institute Genomics Platform"/>
            <consortium name="The Broad Institute Genome Sequencing Center for Infectious Disease"/>
            <person name="Wu L."/>
            <person name="Ma J."/>
        </authorList>
    </citation>
    <scope>NUCLEOTIDE SEQUENCE [LARGE SCALE GENOMIC DNA]</scope>
    <source>
        <strain evidence="2 3">JCM 16378</strain>
    </source>
</reference>
<dbReference type="InterPro" id="IPR038071">
    <property type="entry name" value="UROD/MetE-like_sf"/>
</dbReference>
<name>A0ABN3UWY8_9MICO</name>
<evidence type="ECO:0000313" key="3">
    <source>
        <dbReference type="Proteomes" id="UP001501326"/>
    </source>
</evidence>
<dbReference type="SUPFAM" id="SSF51726">
    <property type="entry name" value="UROD/MetE-like"/>
    <property type="match status" value="1"/>
</dbReference>
<evidence type="ECO:0000313" key="2">
    <source>
        <dbReference type="EMBL" id="GAA2739110.1"/>
    </source>
</evidence>
<evidence type="ECO:0000259" key="1">
    <source>
        <dbReference type="Pfam" id="PF01717"/>
    </source>
</evidence>
<gene>
    <name evidence="2" type="ORF">GCM10009867_33890</name>
</gene>
<sequence length="338" mass="35308">MSPARSRVGAVARATGIGSLPGTDIREALRGVREILAVDEHLPYLPELPARGPGADMIGRAAGLLVDLHVDLQPAGWRLVERPGHDASRTGALLREDLDELAEAFDGWEGELKLQCAGPWTLAATLELTRGEKVLVDPGAVRDLTGSLADGVRVHLDTVQRLVPGARLVLQVDEPSLPAVLAGRLPTASGYGSLRAVDPQRAMNGLREVLAAAGERATVVHCCDRAIPLPLLRATGVGAVALDVTDLTPQRWESIAATTEQGVALWAGCLATDGSSTSKGAAQVVERGWSDAGLSPKGLADLVATPTCGLAGLTPQGAWSVQRKAVEVAAEWTERAES</sequence>